<dbReference type="InterPro" id="IPR013210">
    <property type="entry name" value="LRR_N_plant-typ"/>
</dbReference>
<evidence type="ECO:0000259" key="13">
    <source>
        <dbReference type="Pfam" id="PF08263"/>
    </source>
</evidence>
<keyword evidence="15" id="KW-1185">Reference proteome</keyword>
<dbReference type="Pfam" id="PF13855">
    <property type="entry name" value="LRR_8"/>
    <property type="match status" value="1"/>
</dbReference>
<dbReference type="InterPro" id="IPR032675">
    <property type="entry name" value="LRR_dom_sf"/>
</dbReference>
<name>A0A8S0V1V8_OLEEU</name>
<keyword evidence="9 11" id="KW-0472">Membrane</keyword>
<dbReference type="EMBL" id="CACTIH010009119">
    <property type="protein sequence ID" value="CAA3024881.1"/>
    <property type="molecule type" value="Genomic_DNA"/>
</dbReference>
<evidence type="ECO:0000256" key="6">
    <source>
        <dbReference type="ARBA" id="ARBA00022729"/>
    </source>
</evidence>
<dbReference type="GO" id="GO:0005886">
    <property type="term" value="C:plasma membrane"/>
    <property type="evidence" value="ECO:0007669"/>
    <property type="project" value="UniProtKB-SubCell"/>
</dbReference>
<evidence type="ECO:0000256" key="3">
    <source>
        <dbReference type="ARBA" id="ARBA00022475"/>
    </source>
</evidence>
<dbReference type="AlphaFoldDB" id="A0A8S0V1V8"/>
<organism evidence="14 15">
    <name type="scientific">Olea europaea subsp. europaea</name>
    <dbReference type="NCBI Taxonomy" id="158383"/>
    <lineage>
        <taxon>Eukaryota</taxon>
        <taxon>Viridiplantae</taxon>
        <taxon>Streptophyta</taxon>
        <taxon>Embryophyta</taxon>
        <taxon>Tracheophyta</taxon>
        <taxon>Spermatophyta</taxon>
        <taxon>Magnoliopsida</taxon>
        <taxon>eudicotyledons</taxon>
        <taxon>Gunneridae</taxon>
        <taxon>Pentapetalae</taxon>
        <taxon>asterids</taxon>
        <taxon>lamiids</taxon>
        <taxon>Lamiales</taxon>
        <taxon>Oleaceae</taxon>
        <taxon>Oleeae</taxon>
        <taxon>Olea</taxon>
    </lineage>
</organism>
<comment type="subcellular location">
    <subcellularLocation>
        <location evidence="1">Cell membrane</location>
        <topology evidence="1">Single-pass type I membrane protein</topology>
    </subcellularLocation>
</comment>
<dbReference type="SMART" id="SM00365">
    <property type="entry name" value="LRR_SD22"/>
    <property type="match status" value="7"/>
</dbReference>
<dbReference type="Gene3D" id="3.80.10.10">
    <property type="entry name" value="Ribonuclease Inhibitor"/>
    <property type="match status" value="1"/>
</dbReference>
<evidence type="ECO:0000256" key="10">
    <source>
        <dbReference type="ARBA" id="ARBA00023180"/>
    </source>
</evidence>
<dbReference type="Gramene" id="OE9A079298T1">
    <property type="protein sequence ID" value="OE9A079298C1"/>
    <property type="gene ID" value="OE9A079298"/>
</dbReference>
<evidence type="ECO:0000256" key="1">
    <source>
        <dbReference type="ARBA" id="ARBA00004251"/>
    </source>
</evidence>
<evidence type="ECO:0000313" key="15">
    <source>
        <dbReference type="Proteomes" id="UP000594638"/>
    </source>
</evidence>
<dbReference type="Pfam" id="PF00560">
    <property type="entry name" value="LRR_1"/>
    <property type="match status" value="7"/>
</dbReference>
<evidence type="ECO:0000313" key="14">
    <source>
        <dbReference type="EMBL" id="CAA3024881.1"/>
    </source>
</evidence>
<reference evidence="14 15" key="1">
    <citation type="submission" date="2019-12" db="EMBL/GenBank/DDBJ databases">
        <authorList>
            <person name="Alioto T."/>
            <person name="Alioto T."/>
            <person name="Gomez Garrido J."/>
        </authorList>
    </citation>
    <scope>NUCLEOTIDE SEQUENCE [LARGE SCALE GENOMIC DNA]</scope>
</reference>
<dbReference type="InterPro" id="IPR046956">
    <property type="entry name" value="RLP23-like"/>
</dbReference>
<comment type="similarity">
    <text evidence="2">Belongs to the RLP family.</text>
</comment>
<keyword evidence="3" id="KW-1003">Cell membrane</keyword>
<keyword evidence="8 11" id="KW-1133">Transmembrane helix</keyword>
<keyword evidence="14" id="KW-0675">Receptor</keyword>
<dbReference type="SUPFAM" id="SSF52058">
    <property type="entry name" value="L domain-like"/>
    <property type="match status" value="2"/>
</dbReference>
<dbReference type="SMART" id="SM00369">
    <property type="entry name" value="LRR_TYP"/>
    <property type="match status" value="8"/>
</dbReference>
<evidence type="ECO:0000256" key="7">
    <source>
        <dbReference type="ARBA" id="ARBA00022737"/>
    </source>
</evidence>
<feature type="chain" id="PRO_5035813458" evidence="12">
    <location>
        <begin position="21"/>
        <end position="794"/>
    </location>
</feature>
<keyword evidence="5 11" id="KW-0812">Transmembrane</keyword>
<feature type="signal peptide" evidence="12">
    <location>
        <begin position="1"/>
        <end position="20"/>
    </location>
</feature>
<evidence type="ECO:0000256" key="11">
    <source>
        <dbReference type="SAM" id="Phobius"/>
    </source>
</evidence>
<dbReference type="PROSITE" id="PS51450">
    <property type="entry name" value="LRR"/>
    <property type="match status" value="3"/>
</dbReference>
<dbReference type="InterPro" id="IPR001611">
    <property type="entry name" value="Leu-rich_rpt"/>
</dbReference>
<evidence type="ECO:0000256" key="2">
    <source>
        <dbReference type="ARBA" id="ARBA00009592"/>
    </source>
</evidence>
<evidence type="ECO:0000256" key="4">
    <source>
        <dbReference type="ARBA" id="ARBA00022614"/>
    </source>
</evidence>
<dbReference type="Pfam" id="PF08263">
    <property type="entry name" value="LRRNT_2"/>
    <property type="match status" value="1"/>
</dbReference>
<dbReference type="FunFam" id="3.80.10.10:FF:000111">
    <property type="entry name" value="LRR receptor-like serine/threonine-protein kinase ERECTA"/>
    <property type="match status" value="1"/>
</dbReference>
<keyword evidence="7" id="KW-0677">Repeat</keyword>
<evidence type="ECO:0000256" key="12">
    <source>
        <dbReference type="SAM" id="SignalP"/>
    </source>
</evidence>
<protein>
    <submittedName>
        <fullName evidence="14">Receptor 12</fullName>
    </submittedName>
</protein>
<keyword evidence="10" id="KW-0325">Glycoprotein</keyword>
<evidence type="ECO:0000256" key="5">
    <source>
        <dbReference type="ARBA" id="ARBA00022692"/>
    </source>
</evidence>
<proteinExistence type="inferred from homology"/>
<sequence length="794" mass="89690">MKLKILQLLLFLCMKLLVSAEIRCIERERQALLQFSGNLSGLTWGSEEDKGECCNWYGVECTSTGHVFDLDLSYMYLRGKISPALRELQNLEYLTLKDNNLTIDNLNWLSDISSLSYLDLSGVDLRAVTNWLQPIAKLSSLEELFLSGCQLRDPPSAFDVFANSSLSSLSSLDLSHNELTSISTFDSMFNFSGTLIYLNLSGNQLKRLPKFEQVFNLRYLFLSSNSLEGTITEHNLANLTQLRELDLSSNSLEGTITEHHLANLTQLKKLDFSFNNVSFNLSIDWIPTFQLEIIRLSHCNMGPYFPNWIQKQNSLSELSLSFAGISDTLPNWLWNRSFMEYLDLSHNNISGRMPDLTMSIYEILDLSYNNLSGPIPLSVFRHSANLRLSKNLLSGSISNLCTISERLPVQALVLSNNQLDGELPGCWMNMHDLTVLDLANNKLSGKIPPSLSTLRFLSILHLGNNNFTGELGSCLKNCKRLKKLDVGGNKLTGKIPAWIGTHLRGLAVLNLRFNSFHGSIPLTICYLTVVHVLDLSRNNISGKIPRCLNNFTSLAQNDGSPILDRNIWLEGQQIEDDDNALVQWKGQESEYKRLKNMKGIDLSSNKLVGTIPQAFSDLKGLLFINLSRNHLTGNIISNIGQLDTLEWLDLSRNQLSGEIPSGLANLHFLSFLDLAYNNLTGKIPLSTQLQSFNSSTYIGNDKLCGDPLAECPHDPSVTNHGKVNIVEEDDRFINRDFYFCMIFGFIIGFWVVVGTLVLKHSWRHSYFKFWNNIGNWMYVTTKINMTRFKRKILS</sequence>
<keyword evidence="4" id="KW-0433">Leucine-rich repeat</keyword>
<accession>A0A8S0V1V8</accession>
<dbReference type="GO" id="GO:0051707">
    <property type="term" value="P:response to other organism"/>
    <property type="evidence" value="ECO:0007669"/>
    <property type="project" value="UniProtKB-ARBA"/>
</dbReference>
<evidence type="ECO:0000256" key="8">
    <source>
        <dbReference type="ARBA" id="ARBA00022989"/>
    </source>
</evidence>
<comment type="caution">
    <text evidence="14">The sequence shown here is derived from an EMBL/GenBank/DDBJ whole genome shotgun (WGS) entry which is preliminary data.</text>
</comment>
<dbReference type="OrthoDB" id="1600340at2759"/>
<evidence type="ECO:0000256" key="9">
    <source>
        <dbReference type="ARBA" id="ARBA00023136"/>
    </source>
</evidence>
<dbReference type="GO" id="GO:0006952">
    <property type="term" value="P:defense response"/>
    <property type="evidence" value="ECO:0007669"/>
    <property type="project" value="UniProtKB-ARBA"/>
</dbReference>
<feature type="transmembrane region" description="Helical" evidence="11">
    <location>
        <begin position="736"/>
        <end position="758"/>
    </location>
</feature>
<dbReference type="PRINTS" id="PR00019">
    <property type="entry name" value="LEURICHRPT"/>
</dbReference>
<feature type="domain" description="Leucine-rich repeat-containing N-terminal plant-type" evidence="13">
    <location>
        <begin position="27"/>
        <end position="62"/>
    </location>
</feature>
<dbReference type="PANTHER" id="PTHR48063">
    <property type="entry name" value="LRR RECEPTOR-LIKE KINASE"/>
    <property type="match status" value="1"/>
</dbReference>
<dbReference type="SMART" id="SM00364">
    <property type="entry name" value="LRR_BAC"/>
    <property type="match status" value="3"/>
</dbReference>
<dbReference type="Proteomes" id="UP000594638">
    <property type="component" value="Unassembled WGS sequence"/>
</dbReference>
<keyword evidence="6 12" id="KW-0732">Signal</keyword>
<dbReference type="PANTHER" id="PTHR48063:SF103">
    <property type="entry name" value="LEUCINE-RICH RECEPTOR-LIKE KINASE FAMILY PROTEIN"/>
    <property type="match status" value="1"/>
</dbReference>
<dbReference type="InterPro" id="IPR003591">
    <property type="entry name" value="Leu-rich_rpt_typical-subtyp"/>
</dbReference>
<gene>
    <name evidence="14" type="ORF">OLEA9_A079298</name>
</gene>
<dbReference type="FunFam" id="3.80.10.10:FF:000095">
    <property type="entry name" value="LRR receptor-like serine/threonine-protein kinase GSO1"/>
    <property type="match status" value="1"/>
</dbReference>